<dbReference type="InterPro" id="IPR035979">
    <property type="entry name" value="RBD_domain_sf"/>
</dbReference>
<dbReference type="Proteomes" id="UP000186955">
    <property type="component" value="Unassembled WGS sequence"/>
</dbReference>
<dbReference type="EMBL" id="MNBE01000695">
    <property type="protein sequence ID" value="OKO97297.1"/>
    <property type="molecule type" value="Genomic_DNA"/>
</dbReference>
<dbReference type="STRING" id="1316194.A0A1Q5TAM7"/>
<dbReference type="GO" id="GO:0003676">
    <property type="term" value="F:nucleic acid binding"/>
    <property type="evidence" value="ECO:0007669"/>
    <property type="project" value="InterPro"/>
</dbReference>
<sequence>MAPPYPDDSRPYSGPSRRVYPPRDDRDGRMYDDRSRSRSPGGPSHSPPTRPAADRRHEYSRERDAGQQYEDWDRDDYRHRSPPRRGRQGYRDRDLEGYKSPDYSRSRSPRRGQSGFGPESREIMLEGFPVDMTEDDIRDELQNAYQVHGLEEIRVIRDRQTSEWRNHNA</sequence>
<name>A0A1Q5TAM7_9EURO</name>
<accession>A0A1Q5TAM7</accession>
<evidence type="ECO:0000313" key="2">
    <source>
        <dbReference type="EMBL" id="OKO97297.1"/>
    </source>
</evidence>
<feature type="compositionally biased region" description="Basic and acidic residues" evidence="1">
    <location>
        <begin position="89"/>
        <end position="105"/>
    </location>
</feature>
<dbReference type="SUPFAM" id="SSF54928">
    <property type="entry name" value="RNA-binding domain, RBD"/>
    <property type="match status" value="1"/>
</dbReference>
<proteinExistence type="predicted"/>
<comment type="caution">
    <text evidence="2">The sequence shown here is derived from an EMBL/GenBank/DDBJ whole genome shotgun (WGS) entry which is preliminary data.</text>
</comment>
<organism evidence="2 3">
    <name type="scientific">Penicillium subrubescens</name>
    <dbReference type="NCBI Taxonomy" id="1316194"/>
    <lineage>
        <taxon>Eukaryota</taxon>
        <taxon>Fungi</taxon>
        <taxon>Dikarya</taxon>
        <taxon>Ascomycota</taxon>
        <taxon>Pezizomycotina</taxon>
        <taxon>Eurotiomycetes</taxon>
        <taxon>Eurotiomycetidae</taxon>
        <taxon>Eurotiales</taxon>
        <taxon>Aspergillaceae</taxon>
        <taxon>Penicillium</taxon>
    </lineage>
</organism>
<evidence type="ECO:0000256" key="1">
    <source>
        <dbReference type="SAM" id="MobiDB-lite"/>
    </source>
</evidence>
<feature type="compositionally biased region" description="Basic and acidic residues" evidence="1">
    <location>
        <begin position="52"/>
        <end position="65"/>
    </location>
</feature>
<feature type="compositionally biased region" description="Basic and acidic residues" evidence="1">
    <location>
        <begin position="21"/>
        <end position="36"/>
    </location>
</feature>
<evidence type="ECO:0000313" key="3">
    <source>
        <dbReference type="Proteomes" id="UP000186955"/>
    </source>
</evidence>
<reference evidence="2 3" key="1">
    <citation type="submission" date="2016-10" db="EMBL/GenBank/DDBJ databases">
        <title>Genome sequence of the ascomycete fungus Penicillium subrubescens.</title>
        <authorList>
            <person name="De Vries R.P."/>
            <person name="Peng M."/>
            <person name="Dilokpimol A."/>
            <person name="Hilden K."/>
            <person name="Makela M.R."/>
            <person name="Grigoriev I."/>
            <person name="Riley R."/>
            <person name="Granchi Z."/>
        </authorList>
    </citation>
    <scope>NUCLEOTIDE SEQUENCE [LARGE SCALE GENOMIC DNA]</scope>
    <source>
        <strain evidence="2 3">CBS 132785</strain>
    </source>
</reference>
<dbReference type="AlphaFoldDB" id="A0A1Q5TAM7"/>
<gene>
    <name evidence="2" type="ORF">PENSUB_10091</name>
</gene>
<keyword evidence="3" id="KW-1185">Reference proteome</keyword>
<protein>
    <submittedName>
        <fullName evidence="2">Uncharacterized protein</fullName>
    </submittedName>
</protein>
<feature type="region of interest" description="Disordered" evidence="1">
    <location>
        <begin position="1"/>
        <end position="123"/>
    </location>
</feature>